<comment type="caution">
    <text evidence="4">The sequence shown here is derived from an EMBL/GenBank/DDBJ whole genome shotgun (WGS) entry which is preliminary data.</text>
</comment>
<feature type="active site" evidence="1">
    <location>
        <position position="273"/>
    </location>
</feature>
<feature type="binding site" evidence="2">
    <location>
        <begin position="277"/>
        <end position="284"/>
    </location>
    <ligand>
        <name>ATP</name>
        <dbReference type="ChEBI" id="CHEBI:30616"/>
    </ligand>
</feature>
<reference evidence="4 5" key="1">
    <citation type="submission" date="2016-03" db="EMBL/GenBank/DDBJ databases">
        <title>Draft Genome Assembly of Pseudomonas putida strain CBF10-2.</title>
        <authorList>
            <person name="Iyer R.S."/>
            <person name="Damania A."/>
        </authorList>
    </citation>
    <scope>NUCLEOTIDE SEQUENCE [LARGE SCALE GENOMIC DNA]</scope>
    <source>
        <strain evidence="4 5">CBF10-2</strain>
    </source>
</reference>
<sequence length="446" mass="51281">MASIKVPKPYKEILELHGSEILELIPRFSAVDEKGRYLHWHDFRHRVPAGINANAAWGAVKLSRSVILKSIGLYAEDGQPFKYCLPDYAHTVIHDIEHINAKLGLGVSNTSTNNESNLFLVESLMMEEAISSAQLEGAATTRRVAKEMLEKEREPVNDDERMIFNNFMLMKLAKHSKELPLSIELVRRFHAEATRDIQVDHACPGEIRRTNDIYVKGRDEEIVHQPPDAGLLLERLEKLCEFANESHDGHDGRIFIHPAVKAIILHFMIGYEHPFNDGNGRTARCLFYWYMLKSGYWAFEYISISALLKQAPMQYGESYLFTETDDFDLTYFICYQLRIIERAMAGFLSHIENKRKEFYDVMGLIAESGFNKDLNFRQIHLLKKVLRNPGRLFVAKEVKNDFDVSEGTARADLEKLVKLKLLAKVREGKTWCYVARGDAADQIRKK</sequence>
<accession>A0A177SQH1</accession>
<dbReference type="InterPro" id="IPR036597">
    <property type="entry name" value="Fido-like_dom_sf"/>
</dbReference>
<proteinExistence type="predicted"/>
<protein>
    <recommendedName>
        <fullName evidence="3">Fido domain-containing protein</fullName>
    </recommendedName>
</protein>
<name>A0A177SQH1_PSEPU</name>
<gene>
    <name evidence="4" type="ORF">AYO28_15565</name>
</gene>
<evidence type="ECO:0000256" key="1">
    <source>
        <dbReference type="PIRSR" id="PIRSR640198-1"/>
    </source>
</evidence>
<dbReference type="Pfam" id="PF02661">
    <property type="entry name" value="Fic"/>
    <property type="match status" value="1"/>
</dbReference>
<evidence type="ECO:0000259" key="3">
    <source>
        <dbReference type="PROSITE" id="PS51459"/>
    </source>
</evidence>
<dbReference type="PROSITE" id="PS51459">
    <property type="entry name" value="FIDO"/>
    <property type="match status" value="1"/>
</dbReference>
<dbReference type="InterPro" id="IPR040198">
    <property type="entry name" value="Fido_containing"/>
</dbReference>
<dbReference type="GO" id="GO:0005524">
    <property type="term" value="F:ATP binding"/>
    <property type="evidence" value="ECO:0007669"/>
    <property type="project" value="UniProtKB-KW"/>
</dbReference>
<dbReference type="Gene3D" id="1.10.3290.10">
    <property type="entry name" value="Fido-like domain"/>
    <property type="match status" value="1"/>
</dbReference>
<feature type="binding site" evidence="2">
    <location>
        <begin position="215"/>
        <end position="224"/>
    </location>
    <ligand>
        <name>ATP</name>
        <dbReference type="ChEBI" id="CHEBI:30616"/>
    </ligand>
</feature>
<dbReference type="PANTHER" id="PTHR13504">
    <property type="entry name" value="FIDO DOMAIN-CONTAINING PROTEIN DDB_G0283145"/>
    <property type="match status" value="1"/>
</dbReference>
<dbReference type="SUPFAM" id="SSF140931">
    <property type="entry name" value="Fic-like"/>
    <property type="match status" value="1"/>
</dbReference>
<dbReference type="EMBL" id="LUCV01000013">
    <property type="protein sequence ID" value="OAI93217.1"/>
    <property type="molecule type" value="Genomic_DNA"/>
</dbReference>
<feature type="domain" description="Fido" evidence="3">
    <location>
        <begin position="181"/>
        <end position="338"/>
    </location>
</feature>
<organism evidence="4 5">
    <name type="scientific">Pseudomonas putida</name>
    <name type="common">Arthrobacter siderocapsulatus</name>
    <dbReference type="NCBI Taxonomy" id="303"/>
    <lineage>
        <taxon>Bacteria</taxon>
        <taxon>Pseudomonadati</taxon>
        <taxon>Pseudomonadota</taxon>
        <taxon>Gammaproteobacteria</taxon>
        <taxon>Pseudomonadales</taxon>
        <taxon>Pseudomonadaceae</taxon>
        <taxon>Pseudomonas</taxon>
    </lineage>
</organism>
<evidence type="ECO:0000313" key="4">
    <source>
        <dbReference type="EMBL" id="OAI93217.1"/>
    </source>
</evidence>
<keyword evidence="2" id="KW-0547">Nucleotide-binding</keyword>
<dbReference type="InterPro" id="IPR003812">
    <property type="entry name" value="Fido"/>
</dbReference>
<dbReference type="PANTHER" id="PTHR13504:SF38">
    <property type="entry name" value="FIDO DOMAIN-CONTAINING PROTEIN"/>
    <property type="match status" value="1"/>
</dbReference>
<dbReference type="RefSeq" id="WP_064302565.1">
    <property type="nucleotide sequence ID" value="NZ_LUCV01000013.1"/>
</dbReference>
<dbReference type="AlphaFoldDB" id="A0A177SQH1"/>
<dbReference type="Proteomes" id="UP000077752">
    <property type="component" value="Unassembled WGS sequence"/>
</dbReference>
<evidence type="ECO:0000256" key="2">
    <source>
        <dbReference type="PIRSR" id="PIRSR640198-2"/>
    </source>
</evidence>
<keyword evidence="2" id="KW-0067">ATP-binding</keyword>
<evidence type="ECO:0000313" key="5">
    <source>
        <dbReference type="Proteomes" id="UP000077752"/>
    </source>
</evidence>